<dbReference type="InterPro" id="IPR057699">
    <property type="entry name" value="DUF7939"/>
</dbReference>
<organism evidence="3">
    <name type="scientific">hydrothermal vent metagenome</name>
    <dbReference type="NCBI Taxonomy" id="652676"/>
    <lineage>
        <taxon>unclassified sequences</taxon>
        <taxon>metagenomes</taxon>
        <taxon>ecological metagenomes</taxon>
    </lineage>
</organism>
<dbReference type="InterPro" id="IPR025738">
    <property type="entry name" value="BatD"/>
</dbReference>
<sequence>MVKNNNTHQTKHKQFFISCLLILSVLASTVVAAANITVTTSRNPVSLDDSFHLIYEANSGVDEDPDFSPIYKNFEILSSSQSTNMRSVNGSWDLKKTWDLTVIAKDIGQFTVPAIKFGNDTSPAIRIKIVNSTSPSAPLNNGTKGATIPAKIFLETSVDKTSGWVQAQYVYSVRLLRTISIAGASISELTTTDPDAIIKMISEDNYQTTRGGVRYDVFERRYAIYPQKSGALKINPVIFDGRVNASQSRSLFDQFRMSGQRKRLRSKAIDINVKPAPATINLQDWLPAKEIRLVEEWSDDIRNLKAGEPVTRTIMIAADGLTGVQLPDLQFDDINDLKQYPDKAIIEDKPDTSGIIGYKQIKVALIPAKAGNYTLPKIELQWWNTRTNKKESASLPETIINVSGSAATYMPAPPVQSVNTNLPTQQLSMAEKTSVPTSTSDNPPYWKWLTLFFATIWLITLVLYFRKPIAEKTHTKTPVSSQSIKSASSNVEKFAKQNNAGKTKTALIDWAVIAYNNKNITNLSQIGEYCSPQLNQLIRQLNETLYSTEGNSWDGQSLLMAFKDEQVFNNKNQDKHSSTLKPLYNQ</sequence>
<dbReference type="Pfam" id="PF13584">
    <property type="entry name" value="BatD"/>
    <property type="match status" value="1"/>
</dbReference>
<evidence type="ECO:0000313" key="3">
    <source>
        <dbReference type="EMBL" id="VAW50693.1"/>
    </source>
</evidence>
<evidence type="ECO:0000256" key="1">
    <source>
        <dbReference type="SAM" id="Phobius"/>
    </source>
</evidence>
<dbReference type="PANTHER" id="PTHR40940:SF1">
    <property type="entry name" value="PROTEIN BATD"/>
    <property type="match status" value="1"/>
</dbReference>
<proteinExistence type="predicted"/>
<gene>
    <name evidence="3" type="ORF">MNBD_GAMMA05-2621</name>
</gene>
<keyword evidence="1" id="KW-0812">Transmembrane</keyword>
<accession>A0A3B0WEA7</accession>
<evidence type="ECO:0000259" key="2">
    <source>
        <dbReference type="Pfam" id="PF25607"/>
    </source>
</evidence>
<dbReference type="EMBL" id="UOFE01000006">
    <property type="protein sequence ID" value="VAW50693.1"/>
    <property type="molecule type" value="Genomic_DNA"/>
</dbReference>
<reference evidence="3" key="1">
    <citation type="submission" date="2018-06" db="EMBL/GenBank/DDBJ databases">
        <authorList>
            <person name="Zhirakovskaya E."/>
        </authorList>
    </citation>
    <scope>NUCLEOTIDE SEQUENCE</scope>
</reference>
<keyword evidence="1" id="KW-0472">Membrane</keyword>
<dbReference type="PANTHER" id="PTHR40940">
    <property type="entry name" value="PROTEIN BATD-RELATED"/>
    <property type="match status" value="1"/>
</dbReference>
<keyword evidence="1" id="KW-1133">Transmembrane helix</keyword>
<feature type="transmembrane region" description="Helical" evidence="1">
    <location>
        <begin position="445"/>
        <end position="465"/>
    </location>
</feature>
<feature type="domain" description="DUF7939" evidence="2">
    <location>
        <begin position="487"/>
        <end position="565"/>
    </location>
</feature>
<protein>
    <recommendedName>
        <fullName evidence="2">DUF7939 domain-containing protein</fullName>
    </recommendedName>
</protein>
<dbReference type="AlphaFoldDB" id="A0A3B0WEA7"/>
<name>A0A3B0WEA7_9ZZZZ</name>
<dbReference type="Pfam" id="PF25607">
    <property type="entry name" value="DUF7939"/>
    <property type="match status" value="1"/>
</dbReference>